<dbReference type="InterPro" id="IPR036116">
    <property type="entry name" value="FN3_sf"/>
</dbReference>
<dbReference type="Proteomes" id="UP001143543">
    <property type="component" value="Unassembled WGS sequence"/>
</dbReference>
<dbReference type="PROSITE" id="PS50853">
    <property type="entry name" value="FN3"/>
    <property type="match status" value="3"/>
</dbReference>
<evidence type="ECO:0000256" key="2">
    <source>
        <dbReference type="SAM" id="SignalP"/>
    </source>
</evidence>
<feature type="domain" description="MAM" evidence="3">
    <location>
        <begin position="297"/>
        <end position="470"/>
    </location>
</feature>
<dbReference type="EMBL" id="BRVO01000001">
    <property type="protein sequence ID" value="GLB48776.1"/>
    <property type="molecule type" value="Genomic_DNA"/>
</dbReference>
<dbReference type="InterPro" id="IPR049804">
    <property type="entry name" value="Choice_anch_L"/>
</dbReference>
<dbReference type="NCBIfam" id="TIGR04183">
    <property type="entry name" value="Por_Secre_tail"/>
    <property type="match status" value="1"/>
</dbReference>
<feature type="domain" description="Fibronectin type-III" evidence="4">
    <location>
        <begin position="200"/>
        <end position="289"/>
    </location>
</feature>
<gene>
    <name evidence="5" type="ORF">Y10_11440</name>
</gene>
<dbReference type="InterPro" id="IPR013783">
    <property type="entry name" value="Ig-like_fold"/>
</dbReference>
<dbReference type="SUPFAM" id="SSF49265">
    <property type="entry name" value="Fibronectin type III"/>
    <property type="match status" value="3"/>
</dbReference>
<keyword evidence="1 2" id="KW-0732">Signal</keyword>
<keyword evidence="6" id="KW-1185">Reference proteome</keyword>
<dbReference type="SMART" id="SM00060">
    <property type="entry name" value="FN3"/>
    <property type="match status" value="2"/>
</dbReference>
<evidence type="ECO:0000259" key="4">
    <source>
        <dbReference type="PROSITE" id="PS50853"/>
    </source>
</evidence>
<dbReference type="PROSITE" id="PS50060">
    <property type="entry name" value="MAM_2"/>
    <property type="match status" value="1"/>
</dbReference>
<feature type="signal peptide" evidence="2">
    <location>
        <begin position="1"/>
        <end position="21"/>
    </location>
</feature>
<dbReference type="InterPro" id="IPR013320">
    <property type="entry name" value="ConA-like_dom_sf"/>
</dbReference>
<evidence type="ECO:0000256" key="1">
    <source>
        <dbReference type="ARBA" id="ARBA00022729"/>
    </source>
</evidence>
<dbReference type="Gene3D" id="2.60.120.200">
    <property type="match status" value="1"/>
</dbReference>
<name>A0ABQ5MHI8_9FLAO</name>
<protein>
    <submittedName>
        <fullName evidence="5">Uncharacterized protein</fullName>
    </submittedName>
</protein>
<dbReference type="NCBIfam" id="NF038128">
    <property type="entry name" value="choice_anch_J"/>
    <property type="match status" value="1"/>
</dbReference>
<reference evidence="5" key="1">
    <citation type="submission" date="2022-07" db="EMBL/GenBank/DDBJ databases">
        <title>Taxonomy of Novel Oxalotrophic and Methylotrophic Bacteria.</title>
        <authorList>
            <person name="Sahin N."/>
            <person name="Tani A."/>
        </authorList>
    </citation>
    <scope>NUCLEOTIDE SEQUENCE</scope>
    <source>
        <strain evidence="5">Y10</strain>
    </source>
</reference>
<feature type="domain" description="Fibronectin type-III" evidence="4">
    <location>
        <begin position="474"/>
        <end position="563"/>
    </location>
</feature>
<accession>A0ABQ5MHI8</accession>
<dbReference type="Pfam" id="PF20009">
    <property type="entry name" value="GEVED"/>
    <property type="match status" value="1"/>
</dbReference>
<dbReference type="InterPro" id="IPR000998">
    <property type="entry name" value="MAM_dom"/>
</dbReference>
<dbReference type="InterPro" id="IPR026444">
    <property type="entry name" value="Secre_tail"/>
</dbReference>
<dbReference type="RefSeq" id="WP_281764407.1">
    <property type="nucleotide sequence ID" value="NZ_BRVO01000001.1"/>
</dbReference>
<evidence type="ECO:0000313" key="6">
    <source>
        <dbReference type="Proteomes" id="UP001143543"/>
    </source>
</evidence>
<dbReference type="Pfam" id="PF00041">
    <property type="entry name" value="fn3"/>
    <property type="match status" value="2"/>
</dbReference>
<feature type="chain" id="PRO_5047008197" evidence="2">
    <location>
        <begin position="22"/>
        <end position="2341"/>
    </location>
</feature>
<dbReference type="NCBIfam" id="NF038133">
    <property type="entry name" value="choice_anch_L"/>
    <property type="match status" value="1"/>
</dbReference>
<dbReference type="InterPro" id="IPR003961">
    <property type="entry name" value="FN3_dom"/>
</dbReference>
<feature type="domain" description="Fibronectin type-III" evidence="4">
    <location>
        <begin position="1247"/>
        <end position="1339"/>
    </location>
</feature>
<dbReference type="Pfam" id="PF18962">
    <property type="entry name" value="Por_Secre_tail"/>
    <property type="match status" value="1"/>
</dbReference>
<comment type="caution">
    <text evidence="5">The sequence shown here is derived from an EMBL/GenBank/DDBJ whole genome shotgun (WGS) entry which is preliminary data.</text>
</comment>
<sequence>MKKTTLYCFYLFLISFLPLSAQVLNEPANWPSTSWTISGSYYVSAGLFEGNPLINPNFAYDDYASGSGVPNQIAAESPIIDLNSAVTAGETDIFVQTLYVYNFEASETLVLQYYNADTGNWVNWQAPFNSDTPGFPPADDYCSGTQANFVSQALDVSGFSANQLSNFQYRFYFNDNSSWAKGFCFSSPTIYSDEPITCFIPSNLSVVTFTDTTVTLDWNPGDMETAWEVAVVPTGSTTPSSGTSATTNNNYTYNGLSETTTYDVYVRSDCGGGDYSDWYGPISFTTAMSTPTPPSGVSCTSGTGTYMYIEEFDNSTGWTGDVNSGNGSWEIPNGSTTVGTGPSSAYSGSNYMNFEATATMNGDVGTIISPAIDLANVTGEAELSFYMHAFGLHIGTFELGISTSPTGTFTTIFTLTDQYQTSATDPWLPVGIDITAYAGQTIYLQFKQTAVDGPLGDMAIDLLRIEACGNFCITPTSITTSDITDTSVDISWTSNGNETLWEYVIQPAGTGIPTSGTEVTTTSLDDISGLTPDTDYEVYVRAICATNFFSNWEGPANFTTSIQTDFIVDCGLAPTNMTYCYENLENTTFHFTSTDPNQYLLLNFNSGMVEDGGDQITIYDSDATTILYQGYGTSGDLSGLSFQATGSEIYLEIISNTNVSCDDGGISTPLDFDVSCISCYSPTVDYQVIGNCVIGLDFNVEVNITAMGSASSLVISDDAGLYSQTVNSAGVYTFGPYAFSNPIEFQITDPTDSSCSITSPPLVPVDCPPIVISDTDYTVDQLIKDVLINESCSTASNIQYSTGSNYGNVNGIGSFSAAWNFPIQEGIILSTGDIFTAEGPNVANHSGGTTTWPSDADLTAISGPGFNASYIEFDFVPQVEHISFDYIFASEEYLAQFECNFSDVFAFLLTDQNGNTTNMAVLPNSNIPVTVVNVHGGIGACGPANAQYFDTYNASGTGEIDFNGQTVVLTAESDVIPGQTYHLKLAIQDNGDSNYDSAVFLSSHTLNLGFCPPDNNFICYATPLTTLPLADEGSVDGYAYDLQTAFDQTNEPVGSCYSSGLDGTVWFEFVAPPTGEVKINTYHPTGATTDVEFAVYSSNSSFDCTDITTLGSEVACASGSTTLSLNGSNALTPGETYYIQVNNPDDLLDSFGIEVLYFGCSSTSYTTPTIVPDCTNDEFSISFNVTDLGNGTPVLTDGTTVWNVTLGTNLVGPFTNGTNVSLVLEHGLDTDCDIDLGAFTYVCPPECASNVVITDNGSCGNYPADITWDTTLDAEGYYISMGTSPGGTDILNNIDLGNVTAYTTDFLTVATTYYVTITPYNTFGTATSCTEYNFTTAATPCYCESIPTSNDLAGITNVTIESTSNSIPDVTYYEIIPVVSIEQGANATVDITFATGIPYDANIWIDFNDNYTFDASELVYSGTSASANPTVLSATFTVPASVAVGQHKMRIGTAFDGQTPPNPCYSGPQGVTIDANIDVIPMPCSAAAYASATVVTSCTTSQFYVDVDITDLGNGAPSITDGTSTWPVTATGITQVGPFADASTVTLTLEHGTDTTCDVDLGSFTYTCPFVCNPASYTTIDIAEDCVNSQFYVYIDITNIGDGSSVVTDGISSWPITTTGITQIGPFLDGDNVTLTLENGTSASCSEDLGSFTYTCPFVCSPAAYTSATLNADCDNSQFYVDVDITDLGNGTPAITDGITTWPVTATGITQVGPFADGTSTVLVLEHGLNNACDVDLGTFTYTCPLVCSSATYTTATVNEDCDNAQFYVDIDITDLGNGTPSITDGTSTWPVTTTGITQVGPFADATTVALTLEHGTDATCDVDLGTYTYSCPFVCSPATYASTTINEDCDNAQFYVDIDITDLGNGSPAITDGTTTWPITATGITQVGPFADATTVALTLEHGTDATCDIDLGTYTYTCPFVCSPATYASTTINEDCDNALFYVDIDITDLGNGSPAITDGTTTWPITATGITQVGPFADATTVALTLEHGTDATCNVDLGTYTYSCPFVCSPATYASTTINEDCDNALFYVDIDITDLGNGSPAITDGTTTWPITTTGITQVGPFADATTVALTLEHGTDATCDVDLGTYTYTCTVTTPPANDDACNATNLTVLDLSNAGSTPGDAFTTIDATSQISETVPSCFNGSIEGSVWFSFTAPSTGEVLVTTDLIGGTLLDTEVAVYSSLGADCNDVSGLSPIACMQDNGSNIPQSTAIYFDGTTNATLTPGATYYVQVDAGTLGAQGTFGIEVINLDTTTTASTDAVNFTYYPNPVNHNILNIRASKPMNTIEVLNILGQSVLHLTPNSSEYAIQMHDLAAGNYLVKITIGDHQEIVKIIKE</sequence>
<organism evidence="5 6">
    <name type="scientific">Neptunitalea lumnitzerae</name>
    <dbReference type="NCBI Taxonomy" id="2965509"/>
    <lineage>
        <taxon>Bacteria</taxon>
        <taxon>Pseudomonadati</taxon>
        <taxon>Bacteroidota</taxon>
        <taxon>Flavobacteriia</taxon>
        <taxon>Flavobacteriales</taxon>
        <taxon>Flavobacteriaceae</taxon>
        <taxon>Neptunitalea</taxon>
    </lineage>
</organism>
<evidence type="ECO:0000313" key="5">
    <source>
        <dbReference type="EMBL" id="GLB48776.1"/>
    </source>
</evidence>
<dbReference type="CDD" id="cd00063">
    <property type="entry name" value="FN3"/>
    <property type="match status" value="1"/>
</dbReference>
<dbReference type="SUPFAM" id="SSF49899">
    <property type="entry name" value="Concanavalin A-like lectins/glucanases"/>
    <property type="match status" value="1"/>
</dbReference>
<dbReference type="SMART" id="SM00137">
    <property type="entry name" value="MAM"/>
    <property type="match status" value="1"/>
</dbReference>
<dbReference type="Gene3D" id="2.60.40.10">
    <property type="entry name" value="Immunoglobulins"/>
    <property type="match status" value="3"/>
</dbReference>
<proteinExistence type="predicted"/>
<dbReference type="Pfam" id="PF00629">
    <property type="entry name" value="MAM"/>
    <property type="match status" value="1"/>
</dbReference>
<dbReference type="InterPro" id="IPR045474">
    <property type="entry name" value="GEVED"/>
</dbReference>
<evidence type="ECO:0000259" key="3">
    <source>
        <dbReference type="PROSITE" id="PS50060"/>
    </source>
</evidence>